<dbReference type="SUPFAM" id="SSF50182">
    <property type="entry name" value="Sm-like ribonucleoproteins"/>
    <property type="match status" value="1"/>
</dbReference>
<dbReference type="InterPro" id="IPR030192">
    <property type="entry name" value="YbdG"/>
</dbReference>
<evidence type="ECO:0000313" key="8">
    <source>
        <dbReference type="Proteomes" id="UP000197768"/>
    </source>
</evidence>
<feature type="transmembrane region" description="Helical" evidence="5">
    <location>
        <begin position="149"/>
        <end position="170"/>
    </location>
</feature>
<feature type="transmembrane region" description="Helical" evidence="5">
    <location>
        <begin position="107"/>
        <end position="128"/>
    </location>
</feature>
<dbReference type="InterPro" id="IPR010920">
    <property type="entry name" value="LSM_dom_sf"/>
</dbReference>
<evidence type="ECO:0000313" key="7">
    <source>
        <dbReference type="EMBL" id="OWP82943.1"/>
    </source>
</evidence>
<dbReference type="Proteomes" id="UP000197768">
    <property type="component" value="Unassembled WGS sequence"/>
</dbReference>
<feature type="transmembrane region" description="Helical" evidence="5">
    <location>
        <begin position="28"/>
        <end position="60"/>
    </location>
</feature>
<comment type="caution">
    <text evidence="7">The sequence shown here is derived from an EMBL/GenBank/DDBJ whole genome shotgun (WGS) entry which is preliminary data.</text>
</comment>
<organism evidence="7 8">
    <name type="scientific">Flavobacterium davisii</name>
    <dbReference type="NCBI Taxonomy" id="2906077"/>
    <lineage>
        <taxon>Bacteria</taxon>
        <taxon>Pseudomonadati</taxon>
        <taxon>Bacteroidota</taxon>
        <taxon>Flavobacteriia</taxon>
        <taxon>Flavobacteriales</taxon>
        <taxon>Flavobacteriaceae</taxon>
        <taxon>Flavobacterium</taxon>
    </lineage>
</organism>
<proteinExistence type="predicted"/>
<feature type="domain" description="Mechanosensitive ion channel MscS" evidence="6">
    <location>
        <begin position="194"/>
        <end position="262"/>
    </location>
</feature>
<keyword evidence="4 5" id="KW-0472">Membrane</keyword>
<dbReference type="GO" id="GO:0071470">
    <property type="term" value="P:cellular response to osmotic stress"/>
    <property type="evidence" value="ECO:0007669"/>
    <property type="project" value="InterPro"/>
</dbReference>
<feature type="transmembrane region" description="Helical" evidence="5">
    <location>
        <begin position="182"/>
        <end position="203"/>
    </location>
</feature>
<evidence type="ECO:0000256" key="1">
    <source>
        <dbReference type="ARBA" id="ARBA00004370"/>
    </source>
</evidence>
<comment type="subcellular location">
    <subcellularLocation>
        <location evidence="1">Membrane</location>
    </subcellularLocation>
</comment>
<reference evidence="7 8" key="1">
    <citation type="journal article" date="2017" name="Infect. Genet. Evol.">
        <title>Comparative genome analysis of fish pathogen Flavobacterium columnare reveals extensive sequence diversity within the species.</title>
        <authorList>
            <person name="Kayansamruaj P."/>
            <person name="Dong H.T."/>
            <person name="Hirono I."/>
            <person name="Kondo H."/>
            <person name="Senapin S."/>
            <person name="Rodkhum C."/>
        </authorList>
    </citation>
    <scope>NUCLEOTIDE SEQUENCE [LARGE SCALE GENOMIC DNA]</scope>
    <source>
        <strain evidence="7 8">1215</strain>
    </source>
</reference>
<dbReference type="GO" id="GO:0008381">
    <property type="term" value="F:mechanosensitive monoatomic ion channel activity"/>
    <property type="evidence" value="ECO:0007669"/>
    <property type="project" value="InterPro"/>
</dbReference>
<evidence type="ECO:0000259" key="6">
    <source>
        <dbReference type="Pfam" id="PF00924"/>
    </source>
</evidence>
<dbReference type="PANTHER" id="PTHR30414:SF0">
    <property type="entry name" value="MINICONDUCTANCE MECHANOSENSITIVE CHANNEL YBDG"/>
    <property type="match status" value="1"/>
</dbReference>
<dbReference type="InterPro" id="IPR023408">
    <property type="entry name" value="MscS_beta-dom_sf"/>
</dbReference>
<dbReference type="PANTHER" id="PTHR30414">
    <property type="entry name" value="MINICONDUCTANCE MECHANOSENSITIVE CHANNEL YBDG"/>
    <property type="match status" value="1"/>
</dbReference>
<dbReference type="GO" id="GO:0005886">
    <property type="term" value="C:plasma membrane"/>
    <property type="evidence" value="ECO:0007669"/>
    <property type="project" value="TreeGrafter"/>
</dbReference>
<dbReference type="AlphaFoldDB" id="A0A246GFM8"/>
<name>A0A246GFM8_9FLAO</name>
<evidence type="ECO:0000256" key="4">
    <source>
        <dbReference type="ARBA" id="ARBA00023136"/>
    </source>
</evidence>
<keyword evidence="3 5" id="KW-1133">Transmembrane helix</keyword>
<protein>
    <submittedName>
        <fullName evidence="7">Mechanosensitive ion channel protein MscS</fullName>
    </submittedName>
</protein>
<sequence>MLEKTEKIFGWCYKFFKKLDFNDTLASYLGLAINIVILSFIVYIIYLFCRFVLVTGMAVVAKRTKTKFDDLLISNETAKYMSHLIPLIYIYKTVPIILNDFTSWETIFGRLVGVYIVLLTLWITNSTLKAIRDHLKTQTEYVDKPIDSYVQVIMIMLWILGIIIIVAKIFNVSTDTLAKTLGAVSALIILIFRDTILGFVASVQVSANDLIRIGDWITMDKFGADGDVVEINLTTLKVRNFDHTITTIPTYSLTSDSFRNWRGMINSDGRRIKRHILIKANSIRFIREEELEEFKRIQLLTKYIEKKQVDIKRHNSLYEIDKSLSINGRNLTNFGLFRKYLTKYLENYPGLNKEMILLCRQLQPTHQGIPLEIYAFSNDKRFENYEYIMSDIFDHILASVIYFDLQIFELPAGKNNLET</sequence>
<dbReference type="Pfam" id="PF00924">
    <property type="entry name" value="MS_channel_2nd"/>
    <property type="match status" value="1"/>
</dbReference>
<dbReference type="Gene3D" id="2.30.30.60">
    <property type="match status" value="1"/>
</dbReference>
<dbReference type="InterPro" id="IPR006685">
    <property type="entry name" value="MscS_channel_2nd"/>
</dbReference>
<dbReference type="EMBL" id="MTCZ01000203">
    <property type="protein sequence ID" value="OWP82943.1"/>
    <property type="molecule type" value="Genomic_DNA"/>
</dbReference>
<keyword evidence="2 5" id="KW-0812">Transmembrane</keyword>
<dbReference type="RefSeq" id="WP_088394615.1">
    <property type="nucleotide sequence ID" value="NZ_MTCZ01000203.1"/>
</dbReference>
<evidence type="ECO:0000256" key="5">
    <source>
        <dbReference type="SAM" id="Phobius"/>
    </source>
</evidence>
<gene>
    <name evidence="7" type="ORF">BWK59_13165</name>
</gene>
<evidence type="ECO:0000256" key="3">
    <source>
        <dbReference type="ARBA" id="ARBA00022989"/>
    </source>
</evidence>
<accession>A0A246GFM8</accession>
<evidence type="ECO:0000256" key="2">
    <source>
        <dbReference type="ARBA" id="ARBA00022692"/>
    </source>
</evidence>